<dbReference type="InterPro" id="IPR029063">
    <property type="entry name" value="SAM-dependent_MTases_sf"/>
</dbReference>
<evidence type="ECO:0000313" key="3">
    <source>
        <dbReference type="Proteomes" id="UP001596524"/>
    </source>
</evidence>
<dbReference type="SUPFAM" id="SSF53335">
    <property type="entry name" value="S-adenosyl-L-methionine-dependent methyltransferases"/>
    <property type="match status" value="1"/>
</dbReference>
<accession>A0ABW2NC20</accession>
<evidence type="ECO:0000256" key="1">
    <source>
        <dbReference type="SAM" id="MobiDB-lite"/>
    </source>
</evidence>
<name>A0ABW2NC20_9ACTN</name>
<sequence>MTGPVPPVAGDPGDGIVARLRAAGCVWAEDEAALLESAARTPSELEALVARRAGGEPLELVLGWVEFLGRRLVVTPGVFVPRRRTELLARTTIAEVVTRSRVAGAGPVVAVEMCCGVAPVAAALHATAAEVHAADVSAAALDCARQNAPTTLLHHGDLFDALPAGLRGRVGVLAANAPYVPTDRISSMPPEAREHEPRVALDGGTDGVDLHRRLSAEATDWLVPGGVLLVETSRSQAPLTTAAMAAAGLDTHVVVDPELGGCVAVGVKDQSMTGGAGVTIPTSASASSICSREMPSR</sequence>
<feature type="region of interest" description="Disordered" evidence="1">
    <location>
        <begin position="184"/>
        <end position="206"/>
    </location>
</feature>
<proteinExistence type="predicted"/>
<dbReference type="PANTHER" id="PTHR18895">
    <property type="entry name" value="HEMK METHYLTRANSFERASE"/>
    <property type="match status" value="1"/>
</dbReference>
<evidence type="ECO:0008006" key="4">
    <source>
        <dbReference type="Google" id="ProtNLM"/>
    </source>
</evidence>
<dbReference type="PANTHER" id="PTHR18895:SF74">
    <property type="entry name" value="MTRF1L RELEASE FACTOR GLUTAMINE METHYLTRANSFERASE"/>
    <property type="match status" value="1"/>
</dbReference>
<dbReference type="InterPro" id="IPR050320">
    <property type="entry name" value="N5-glutamine_MTase"/>
</dbReference>
<dbReference type="Gene3D" id="3.40.50.150">
    <property type="entry name" value="Vaccinia Virus protein VP39"/>
    <property type="match status" value="1"/>
</dbReference>
<reference evidence="3" key="1">
    <citation type="journal article" date="2019" name="Int. J. Syst. Evol. Microbiol.">
        <title>The Global Catalogue of Microorganisms (GCM) 10K type strain sequencing project: providing services to taxonomists for standard genome sequencing and annotation.</title>
        <authorList>
            <consortium name="The Broad Institute Genomics Platform"/>
            <consortium name="The Broad Institute Genome Sequencing Center for Infectious Disease"/>
            <person name="Wu L."/>
            <person name="Ma J."/>
        </authorList>
    </citation>
    <scope>NUCLEOTIDE SEQUENCE [LARGE SCALE GENOMIC DNA]</scope>
    <source>
        <strain evidence="3">FCH27</strain>
    </source>
</reference>
<evidence type="ECO:0000313" key="2">
    <source>
        <dbReference type="EMBL" id="MFC7363163.1"/>
    </source>
</evidence>
<dbReference type="EMBL" id="JBHTCH010000028">
    <property type="protein sequence ID" value="MFC7363163.1"/>
    <property type="molecule type" value="Genomic_DNA"/>
</dbReference>
<dbReference type="NCBIfam" id="TIGR03704">
    <property type="entry name" value="PrmC_rel_meth"/>
    <property type="match status" value="1"/>
</dbReference>
<dbReference type="Proteomes" id="UP001596524">
    <property type="component" value="Unassembled WGS sequence"/>
</dbReference>
<comment type="caution">
    <text evidence="2">The sequence shown here is derived from an EMBL/GenBank/DDBJ whole genome shotgun (WGS) entry which is preliminary data.</text>
</comment>
<protein>
    <recommendedName>
        <fullName evidence="4">Release factor glutamine methyltransferase</fullName>
    </recommendedName>
</protein>
<dbReference type="RefSeq" id="WP_255891537.1">
    <property type="nucleotide sequence ID" value="NZ_JAFMZM010000004.1"/>
</dbReference>
<organism evidence="2 3">
    <name type="scientific">Nocardioides astragali</name>
    <dbReference type="NCBI Taxonomy" id="1776736"/>
    <lineage>
        <taxon>Bacteria</taxon>
        <taxon>Bacillati</taxon>
        <taxon>Actinomycetota</taxon>
        <taxon>Actinomycetes</taxon>
        <taxon>Propionibacteriales</taxon>
        <taxon>Nocardioidaceae</taxon>
        <taxon>Nocardioides</taxon>
    </lineage>
</organism>
<keyword evidence="3" id="KW-1185">Reference proteome</keyword>
<dbReference type="InterPro" id="IPR022446">
    <property type="entry name" value="MeTrfrase_put"/>
</dbReference>
<gene>
    <name evidence="2" type="ORF">ACFQO6_23025</name>
</gene>